<evidence type="ECO:0000313" key="5">
    <source>
        <dbReference type="EMBL" id="QBH15022.1"/>
    </source>
</evidence>
<dbReference type="InterPro" id="IPR050155">
    <property type="entry name" value="HAD-like_hydrolase_sf"/>
</dbReference>
<reference evidence="5 8" key="2">
    <citation type="submission" date="2019-02" db="EMBL/GenBank/DDBJ databases">
        <title>Complete genome sequence of Desulfobacter hydrogenophilus AcRS1.</title>
        <authorList>
            <person name="Marietou A."/>
            <person name="Lund M.B."/>
            <person name="Marshall I.P.G."/>
            <person name="Schreiber L."/>
            <person name="Jorgensen B."/>
        </authorList>
    </citation>
    <scope>NUCLEOTIDE SEQUENCE [LARGE SCALE GENOMIC DNA]</scope>
    <source>
        <strain evidence="5 8">AcRS1</strain>
    </source>
</reference>
<dbReference type="InterPro" id="IPR041492">
    <property type="entry name" value="HAD_2"/>
</dbReference>
<dbReference type="GO" id="GO:0005829">
    <property type="term" value="C:cytosol"/>
    <property type="evidence" value="ECO:0007669"/>
    <property type="project" value="TreeGrafter"/>
</dbReference>
<dbReference type="PANTHER" id="PTHR43434:SF1">
    <property type="entry name" value="PHOSPHOGLYCOLATE PHOSPHATASE"/>
    <property type="match status" value="1"/>
</dbReference>
<dbReference type="InterPro" id="IPR023198">
    <property type="entry name" value="PGP-like_dom2"/>
</dbReference>
<evidence type="ECO:0000313" key="8">
    <source>
        <dbReference type="Proteomes" id="UP000293902"/>
    </source>
</evidence>
<evidence type="ECO:0000313" key="7">
    <source>
        <dbReference type="Proteomes" id="UP000248798"/>
    </source>
</evidence>
<evidence type="ECO:0000256" key="4">
    <source>
        <dbReference type="ARBA" id="ARBA00013078"/>
    </source>
</evidence>
<protein>
    <recommendedName>
        <fullName evidence="4">phosphoglycolate phosphatase</fullName>
        <ecNumber evidence="4">3.1.3.18</ecNumber>
    </recommendedName>
</protein>
<dbReference type="Gene3D" id="3.40.50.1000">
    <property type="entry name" value="HAD superfamily/HAD-like"/>
    <property type="match status" value="1"/>
</dbReference>
<dbReference type="Proteomes" id="UP000248798">
    <property type="component" value="Unassembled WGS sequence"/>
</dbReference>
<sequence length="238" mass="26947">MLINYPDFFKFVFSHSPVYGVAVNKLIIFDFDGTLADTRTDIGRAVNSVRTSYGLPEFPMDKIVGYVGGGRTQLMEKSLHDQPEKDITEACNRFTEYYVRNLVVDTRLYDGVSETIKALWSKGYFLAVLSNKPGDMCRKITAFFGLNQYLITTLGGGDVSTVKPEPEGFYEVLRVAREKGFNGKKENTWMVGDHHTDLQLALNVGINSIFCKFGFGSRLEMNPDFEIERFNEIKSIII</sequence>
<dbReference type="OrthoDB" id="9792518at2"/>
<dbReference type="EC" id="3.1.3.18" evidence="4"/>
<dbReference type="SFLD" id="SFLDG01129">
    <property type="entry name" value="C1.5:_HAD__Beta-PGM__Phosphata"/>
    <property type="match status" value="1"/>
</dbReference>
<dbReference type="AlphaFoldDB" id="A0A328FGV7"/>
<organism evidence="6 7">
    <name type="scientific">Desulfobacter hydrogenophilus</name>
    <dbReference type="NCBI Taxonomy" id="2291"/>
    <lineage>
        <taxon>Bacteria</taxon>
        <taxon>Pseudomonadati</taxon>
        <taxon>Thermodesulfobacteriota</taxon>
        <taxon>Desulfobacteria</taxon>
        <taxon>Desulfobacterales</taxon>
        <taxon>Desulfobacteraceae</taxon>
        <taxon>Desulfobacter</taxon>
    </lineage>
</organism>
<reference evidence="6 7" key="1">
    <citation type="submission" date="2018-06" db="EMBL/GenBank/DDBJ databases">
        <title>Complete Genome Sequence of Desulfobacter hydrogenophilus (DSM3380).</title>
        <authorList>
            <person name="Marietou A."/>
            <person name="Schreiber L."/>
            <person name="Marshall I."/>
            <person name="Jorgensen B."/>
        </authorList>
    </citation>
    <scope>NUCLEOTIDE SEQUENCE [LARGE SCALE GENOMIC DNA]</scope>
    <source>
        <strain evidence="6 7">DSM 3380</strain>
    </source>
</reference>
<dbReference type="EMBL" id="CP036313">
    <property type="protein sequence ID" value="QBH15022.1"/>
    <property type="molecule type" value="Genomic_DNA"/>
</dbReference>
<dbReference type="Pfam" id="PF13419">
    <property type="entry name" value="HAD_2"/>
    <property type="match status" value="1"/>
</dbReference>
<evidence type="ECO:0000256" key="3">
    <source>
        <dbReference type="ARBA" id="ARBA00006171"/>
    </source>
</evidence>
<evidence type="ECO:0000256" key="1">
    <source>
        <dbReference type="ARBA" id="ARBA00000830"/>
    </source>
</evidence>
<dbReference type="EMBL" id="QLNI01000011">
    <property type="protein sequence ID" value="RAM02732.1"/>
    <property type="molecule type" value="Genomic_DNA"/>
</dbReference>
<dbReference type="GO" id="GO:0006281">
    <property type="term" value="P:DNA repair"/>
    <property type="evidence" value="ECO:0007669"/>
    <property type="project" value="TreeGrafter"/>
</dbReference>
<evidence type="ECO:0000256" key="2">
    <source>
        <dbReference type="ARBA" id="ARBA00004818"/>
    </source>
</evidence>
<dbReference type="Proteomes" id="UP000293902">
    <property type="component" value="Chromosome"/>
</dbReference>
<dbReference type="SFLD" id="SFLDS00003">
    <property type="entry name" value="Haloacid_Dehalogenase"/>
    <property type="match status" value="1"/>
</dbReference>
<keyword evidence="8" id="KW-1185">Reference proteome</keyword>
<evidence type="ECO:0000313" key="6">
    <source>
        <dbReference type="EMBL" id="RAM02732.1"/>
    </source>
</evidence>
<comment type="catalytic activity">
    <reaction evidence="1">
        <text>2-phosphoglycolate + H2O = glycolate + phosphate</text>
        <dbReference type="Rhea" id="RHEA:14369"/>
        <dbReference type="ChEBI" id="CHEBI:15377"/>
        <dbReference type="ChEBI" id="CHEBI:29805"/>
        <dbReference type="ChEBI" id="CHEBI:43474"/>
        <dbReference type="ChEBI" id="CHEBI:58033"/>
        <dbReference type="EC" id="3.1.3.18"/>
    </reaction>
</comment>
<accession>A0A328FGV7</accession>
<keyword evidence="5" id="KW-0378">Hydrolase</keyword>
<proteinExistence type="inferred from homology"/>
<dbReference type="PANTHER" id="PTHR43434">
    <property type="entry name" value="PHOSPHOGLYCOLATE PHOSPHATASE"/>
    <property type="match status" value="1"/>
</dbReference>
<name>A0A328FGV7_9BACT</name>
<dbReference type="Gene3D" id="1.10.150.240">
    <property type="entry name" value="Putative phosphatase, domain 2"/>
    <property type="match status" value="1"/>
</dbReference>
<comment type="pathway">
    <text evidence="2">Organic acid metabolism; glycolate biosynthesis; glycolate from 2-phosphoglycolate: step 1/1.</text>
</comment>
<comment type="similarity">
    <text evidence="3">Belongs to the HAD-like hydrolase superfamily. CbbY/CbbZ/Gph/YieH family.</text>
</comment>
<dbReference type="InterPro" id="IPR036412">
    <property type="entry name" value="HAD-like_sf"/>
</dbReference>
<dbReference type="InterPro" id="IPR023214">
    <property type="entry name" value="HAD_sf"/>
</dbReference>
<gene>
    <name evidence="6" type="ORF">DO021_06725</name>
    <name evidence="5" type="ORF">EYB58_20135</name>
</gene>
<dbReference type="GO" id="GO:0008967">
    <property type="term" value="F:phosphoglycolate phosphatase activity"/>
    <property type="evidence" value="ECO:0007669"/>
    <property type="project" value="UniProtKB-EC"/>
</dbReference>
<dbReference type="SUPFAM" id="SSF56784">
    <property type="entry name" value="HAD-like"/>
    <property type="match status" value="1"/>
</dbReference>